<dbReference type="SMART" id="SM00345">
    <property type="entry name" value="HTH_GNTR"/>
    <property type="match status" value="1"/>
</dbReference>
<dbReference type="EMBL" id="DXEQ01000292">
    <property type="protein sequence ID" value="HIX73282.1"/>
    <property type="molecule type" value="Genomic_DNA"/>
</dbReference>
<evidence type="ECO:0000256" key="4">
    <source>
        <dbReference type="SAM" id="MobiDB-lite"/>
    </source>
</evidence>
<reference evidence="6" key="2">
    <citation type="submission" date="2021-04" db="EMBL/GenBank/DDBJ databases">
        <authorList>
            <person name="Gilroy R."/>
        </authorList>
    </citation>
    <scope>NUCLEOTIDE SEQUENCE</scope>
    <source>
        <strain evidence="6">ChiSxjej3B15-1167</strain>
    </source>
</reference>
<keyword evidence="1" id="KW-0805">Transcription regulation</keyword>
<dbReference type="InterPro" id="IPR000524">
    <property type="entry name" value="Tscrpt_reg_HTH_GntR"/>
</dbReference>
<evidence type="ECO:0000256" key="3">
    <source>
        <dbReference type="ARBA" id="ARBA00023163"/>
    </source>
</evidence>
<name>A0A9D1X689_9FIRM</name>
<protein>
    <submittedName>
        <fullName evidence="6">GntR family transcriptional regulator</fullName>
    </submittedName>
</protein>
<dbReference type="InterPro" id="IPR036388">
    <property type="entry name" value="WH-like_DNA-bd_sf"/>
</dbReference>
<feature type="compositionally biased region" description="Basic and acidic residues" evidence="4">
    <location>
        <begin position="120"/>
        <end position="138"/>
    </location>
</feature>
<dbReference type="PROSITE" id="PS50949">
    <property type="entry name" value="HTH_GNTR"/>
    <property type="match status" value="1"/>
</dbReference>
<dbReference type="PANTHER" id="PTHR38445:SF9">
    <property type="entry name" value="HTH-TYPE TRANSCRIPTIONAL REPRESSOR YTRA"/>
    <property type="match status" value="1"/>
</dbReference>
<dbReference type="Gene3D" id="1.10.10.10">
    <property type="entry name" value="Winged helix-like DNA-binding domain superfamily/Winged helix DNA-binding domain"/>
    <property type="match status" value="1"/>
</dbReference>
<dbReference type="SUPFAM" id="SSF46785">
    <property type="entry name" value="Winged helix' DNA-binding domain"/>
    <property type="match status" value="1"/>
</dbReference>
<proteinExistence type="predicted"/>
<evidence type="ECO:0000313" key="7">
    <source>
        <dbReference type="Proteomes" id="UP000886805"/>
    </source>
</evidence>
<comment type="caution">
    <text evidence="6">The sequence shown here is derived from an EMBL/GenBank/DDBJ whole genome shotgun (WGS) entry which is preliminary data.</text>
</comment>
<reference evidence="6" key="1">
    <citation type="journal article" date="2021" name="PeerJ">
        <title>Extensive microbial diversity within the chicken gut microbiome revealed by metagenomics and culture.</title>
        <authorList>
            <person name="Gilroy R."/>
            <person name="Ravi A."/>
            <person name="Getino M."/>
            <person name="Pursley I."/>
            <person name="Horton D.L."/>
            <person name="Alikhan N.F."/>
            <person name="Baker D."/>
            <person name="Gharbi K."/>
            <person name="Hall N."/>
            <person name="Watson M."/>
            <person name="Adriaenssens E.M."/>
            <person name="Foster-Nyarko E."/>
            <person name="Jarju S."/>
            <person name="Secka A."/>
            <person name="Antonio M."/>
            <person name="Oren A."/>
            <person name="Chaudhuri R.R."/>
            <person name="La Ragione R."/>
            <person name="Hildebrand F."/>
            <person name="Pallen M.J."/>
        </authorList>
    </citation>
    <scope>NUCLEOTIDE SEQUENCE</scope>
    <source>
        <strain evidence="6">ChiSxjej3B15-1167</strain>
    </source>
</reference>
<gene>
    <name evidence="6" type="ORF">H9849_09705</name>
</gene>
<dbReference type="Pfam" id="PF00392">
    <property type="entry name" value="GntR"/>
    <property type="match status" value="1"/>
</dbReference>
<dbReference type="Proteomes" id="UP000886805">
    <property type="component" value="Unassembled WGS sequence"/>
</dbReference>
<feature type="domain" description="HTH gntR-type" evidence="5">
    <location>
        <begin position="10"/>
        <end position="78"/>
    </location>
</feature>
<evidence type="ECO:0000256" key="2">
    <source>
        <dbReference type="ARBA" id="ARBA00023125"/>
    </source>
</evidence>
<evidence type="ECO:0000313" key="6">
    <source>
        <dbReference type="EMBL" id="HIX73282.1"/>
    </source>
</evidence>
<dbReference type="GO" id="GO:0003677">
    <property type="term" value="F:DNA binding"/>
    <property type="evidence" value="ECO:0007669"/>
    <property type="project" value="UniProtKB-KW"/>
</dbReference>
<keyword evidence="2" id="KW-0238">DNA-binding</keyword>
<sequence length="145" mass="16616">MIILDYSDKRPIYEQIVDKMQILIANGALEPDEKLPSVRSLAVELSINPNTIQRAYSELERSGFIYSVKGRGNFVRADEHLKEKRQAKILESLRKQVISCREQGITREKILHCVDNVYQDGRDSGRTSMPREEREEGQKGAVPND</sequence>
<dbReference type="GO" id="GO:0003700">
    <property type="term" value="F:DNA-binding transcription factor activity"/>
    <property type="evidence" value="ECO:0007669"/>
    <property type="project" value="InterPro"/>
</dbReference>
<accession>A0A9D1X689</accession>
<evidence type="ECO:0000259" key="5">
    <source>
        <dbReference type="PROSITE" id="PS50949"/>
    </source>
</evidence>
<organism evidence="6 7">
    <name type="scientific">Candidatus Anaerobutyricum stercoripullorum</name>
    <dbReference type="NCBI Taxonomy" id="2838456"/>
    <lineage>
        <taxon>Bacteria</taxon>
        <taxon>Bacillati</taxon>
        <taxon>Bacillota</taxon>
        <taxon>Clostridia</taxon>
        <taxon>Lachnospirales</taxon>
        <taxon>Lachnospiraceae</taxon>
        <taxon>Anaerobutyricum</taxon>
    </lineage>
</organism>
<dbReference type="AlphaFoldDB" id="A0A9D1X689"/>
<feature type="region of interest" description="Disordered" evidence="4">
    <location>
        <begin position="120"/>
        <end position="145"/>
    </location>
</feature>
<dbReference type="PANTHER" id="PTHR38445">
    <property type="entry name" value="HTH-TYPE TRANSCRIPTIONAL REPRESSOR YTRA"/>
    <property type="match status" value="1"/>
</dbReference>
<dbReference type="InterPro" id="IPR036390">
    <property type="entry name" value="WH_DNA-bd_sf"/>
</dbReference>
<evidence type="ECO:0000256" key="1">
    <source>
        <dbReference type="ARBA" id="ARBA00023015"/>
    </source>
</evidence>
<dbReference type="CDD" id="cd07377">
    <property type="entry name" value="WHTH_GntR"/>
    <property type="match status" value="1"/>
</dbReference>
<keyword evidence="3" id="KW-0804">Transcription</keyword>